<feature type="binding site" description="axial binding residue" evidence="5">
    <location>
        <position position="518"/>
    </location>
    <ligand>
        <name>heme b</name>
        <dbReference type="ChEBI" id="CHEBI:60344"/>
    </ligand>
    <ligandPart>
        <name>Fe</name>
        <dbReference type="ChEBI" id="CHEBI:18248"/>
    </ligandPart>
</feature>
<dbReference type="EMBL" id="LSMT01000308">
    <property type="protein sequence ID" value="PFX20657.1"/>
    <property type="molecule type" value="Genomic_DNA"/>
</dbReference>
<dbReference type="GO" id="GO:0020037">
    <property type="term" value="F:heme binding"/>
    <property type="evidence" value="ECO:0007669"/>
    <property type="project" value="InterPro"/>
</dbReference>
<comment type="subcellular location">
    <subcellularLocation>
        <location evidence="1">Secreted</location>
    </subcellularLocation>
</comment>
<dbReference type="PANTHER" id="PTHR11475:SF4">
    <property type="entry name" value="CHORION PEROXIDASE"/>
    <property type="match status" value="1"/>
</dbReference>
<evidence type="ECO:0000256" key="5">
    <source>
        <dbReference type="PIRSR" id="PIRSR619791-2"/>
    </source>
</evidence>
<dbReference type="SUPFAM" id="SSF48113">
    <property type="entry name" value="Heme-dependent peroxidases"/>
    <property type="match status" value="1"/>
</dbReference>
<evidence type="ECO:0000313" key="7">
    <source>
        <dbReference type="EMBL" id="PFX20657.1"/>
    </source>
</evidence>
<organism evidence="7 8">
    <name type="scientific">Stylophora pistillata</name>
    <name type="common">Smooth cauliflower coral</name>
    <dbReference type="NCBI Taxonomy" id="50429"/>
    <lineage>
        <taxon>Eukaryota</taxon>
        <taxon>Metazoa</taxon>
        <taxon>Cnidaria</taxon>
        <taxon>Anthozoa</taxon>
        <taxon>Hexacorallia</taxon>
        <taxon>Scleractinia</taxon>
        <taxon>Astrocoeniina</taxon>
        <taxon>Pocilloporidae</taxon>
        <taxon>Stylophora</taxon>
    </lineage>
</organism>
<evidence type="ECO:0000313" key="8">
    <source>
        <dbReference type="Proteomes" id="UP000225706"/>
    </source>
</evidence>
<dbReference type="PRINTS" id="PR00457">
    <property type="entry name" value="ANPEROXIDASE"/>
</dbReference>
<accession>A0A2B4RWE6</accession>
<sequence length="800" mass="90555">MLGRIHGGLVFLLILALGMTSSYIIDDPYPSNKEEETLEDMTDEMTKLDELSVRGIDKKREQQLKKRDDQAVRRQIETKAVLLQKTCLLEAIQKFGASKLQKKEKRQKLALRKFYQALQHGKKSLQPGKVWLEAKQSEQCTICVIEKLCEDQGILTALRVTSSGEERLKECKLRIFDIFEKDESHDDNITCNENARFRTADGTCNNLKNPGRGSAGDQFLRLVPNAYGDCVSSLRTTKEGEELPNPREVSFEVHGSNADRTNPDSQLLTHLSMNWGQFMDHDVTLAEFPGINCEPPTEDPECINIEIPEGDRIFLDRDIHEIEMERDAPHKPEKLCRLAPRGHSNVITAYIDASNVYGSSEEEEALLRAPDGLMKIMKPVQGCPLGDFLPAAQPGTFCPSLDDNTPCFLAGDERVNENQGLMSVHTLLIREHNRIATFFGKKTLWGPERIYQETRRIIGAYLQRITYAEFLPLILSTRTRRDFDLILERGTNYFEGYDPEVHPQITQVFSTAAYRFGHSLVQEEFRRFTQDGFEHNCGKNSKAEFPDIPVKTFGDPTFLYQLCNGGLNSIFRGLMKDPAAKVDGRFSSAVQEQLRRGAGDTSDLIALNNNRGRERGVAGYTVYRNLDLCNIQPKVNSFGDLLKAGFDPKDVQNLKKVYKHVEDIDVFTGAMLEPDMVSGGLLGPTAQCLIANGFQRLRLGDRFWHENAPNETLNTDRTAFTRCQLREIRKIRISKIICDNMDIPSVPRFGFIQSKVRVPCEKLPEVDLEVFTTNRCNIPARSDSVSNDAGVDDYHLNDEL</sequence>
<feature type="signal peptide" evidence="6">
    <location>
        <begin position="1"/>
        <end position="22"/>
    </location>
</feature>
<protein>
    <submittedName>
        <fullName evidence="7">Peroxidasin-like</fullName>
    </submittedName>
</protein>
<keyword evidence="5" id="KW-0479">Metal-binding</keyword>
<dbReference type="InterPro" id="IPR019791">
    <property type="entry name" value="Haem_peroxidase_animal"/>
</dbReference>
<dbReference type="PROSITE" id="PS50292">
    <property type="entry name" value="PEROXIDASE_3"/>
    <property type="match status" value="1"/>
</dbReference>
<dbReference type="OrthoDB" id="823504at2759"/>
<evidence type="ECO:0000256" key="2">
    <source>
        <dbReference type="ARBA" id="ARBA00022525"/>
    </source>
</evidence>
<gene>
    <name evidence="7" type="primary">PXDN</name>
    <name evidence="7" type="ORF">AWC38_SpisGene14882</name>
</gene>
<evidence type="ECO:0000256" key="3">
    <source>
        <dbReference type="ARBA" id="ARBA00022729"/>
    </source>
</evidence>
<keyword evidence="8" id="KW-1185">Reference proteome</keyword>
<name>A0A2B4RWE6_STYPI</name>
<proteinExistence type="predicted"/>
<dbReference type="InterPro" id="IPR010255">
    <property type="entry name" value="Haem_peroxidase_sf"/>
</dbReference>
<dbReference type="GO" id="GO:0004601">
    <property type="term" value="F:peroxidase activity"/>
    <property type="evidence" value="ECO:0007669"/>
    <property type="project" value="InterPro"/>
</dbReference>
<dbReference type="Gene3D" id="1.10.640.10">
    <property type="entry name" value="Haem peroxidase domain superfamily, animal type"/>
    <property type="match status" value="1"/>
</dbReference>
<keyword evidence="2" id="KW-0964">Secreted</keyword>
<keyword evidence="3 6" id="KW-0732">Signal</keyword>
<dbReference type="InterPro" id="IPR037120">
    <property type="entry name" value="Haem_peroxidase_sf_animal"/>
</dbReference>
<evidence type="ECO:0000256" key="1">
    <source>
        <dbReference type="ARBA" id="ARBA00004613"/>
    </source>
</evidence>
<keyword evidence="5" id="KW-0408">Iron</keyword>
<dbReference type="GO" id="GO:0006979">
    <property type="term" value="P:response to oxidative stress"/>
    <property type="evidence" value="ECO:0007669"/>
    <property type="project" value="InterPro"/>
</dbReference>
<dbReference type="AlphaFoldDB" id="A0A2B4RWE6"/>
<comment type="caution">
    <text evidence="7">The sequence shown here is derived from an EMBL/GenBank/DDBJ whole genome shotgun (WGS) entry which is preliminary data.</text>
</comment>
<dbReference type="Proteomes" id="UP000225706">
    <property type="component" value="Unassembled WGS sequence"/>
</dbReference>
<reference evidence="8" key="1">
    <citation type="journal article" date="2017" name="bioRxiv">
        <title>Comparative analysis of the genomes of Stylophora pistillata and Acropora digitifera provides evidence for extensive differences between species of corals.</title>
        <authorList>
            <person name="Voolstra C.R."/>
            <person name="Li Y."/>
            <person name="Liew Y.J."/>
            <person name="Baumgarten S."/>
            <person name="Zoccola D."/>
            <person name="Flot J.-F."/>
            <person name="Tambutte S."/>
            <person name="Allemand D."/>
            <person name="Aranda M."/>
        </authorList>
    </citation>
    <scope>NUCLEOTIDE SEQUENCE [LARGE SCALE GENOMIC DNA]</scope>
</reference>
<dbReference type="PANTHER" id="PTHR11475">
    <property type="entry name" value="OXIDASE/PEROXIDASE"/>
    <property type="match status" value="1"/>
</dbReference>
<evidence type="ECO:0000256" key="6">
    <source>
        <dbReference type="SAM" id="SignalP"/>
    </source>
</evidence>
<dbReference type="GO" id="GO:0005576">
    <property type="term" value="C:extracellular region"/>
    <property type="evidence" value="ECO:0007669"/>
    <property type="project" value="UniProtKB-SubCell"/>
</dbReference>
<dbReference type="FunFam" id="1.10.640.10:FF:000003">
    <property type="entry name" value="chorion peroxidase"/>
    <property type="match status" value="1"/>
</dbReference>
<keyword evidence="4" id="KW-0325">Glycoprotein</keyword>
<feature type="chain" id="PRO_5012066704" evidence="6">
    <location>
        <begin position="23"/>
        <end position="800"/>
    </location>
</feature>
<keyword evidence="5" id="KW-0349">Heme</keyword>
<evidence type="ECO:0000256" key="4">
    <source>
        <dbReference type="ARBA" id="ARBA00023180"/>
    </source>
</evidence>
<dbReference type="Pfam" id="PF03098">
    <property type="entry name" value="An_peroxidase"/>
    <property type="match status" value="1"/>
</dbReference>
<dbReference type="STRING" id="50429.A0A2B4RWE6"/>
<dbReference type="GO" id="GO:0046872">
    <property type="term" value="F:metal ion binding"/>
    <property type="evidence" value="ECO:0007669"/>
    <property type="project" value="UniProtKB-KW"/>
</dbReference>